<evidence type="ECO:0000256" key="8">
    <source>
        <dbReference type="RuleBase" id="RU003719"/>
    </source>
</evidence>
<dbReference type="Gene3D" id="3.40.50.720">
    <property type="entry name" value="NAD(P)-binding Rossmann-like Domain"/>
    <property type="match status" value="2"/>
</dbReference>
<name>A0A512QMY3_9STAP</name>
<dbReference type="SUPFAM" id="SSF51735">
    <property type="entry name" value="NAD(P)-binding Rossmann-fold domains"/>
    <property type="match status" value="1"/>
</dbReference>
<evidence type="ECO:0000259" key="10">
    <source>
        <dbReference type="Pfam" id="PF02826"/>
    </source>
</evidence>
<evidence type="ECO:0000256" key="3">
    <source>
        <dbReference type="ARBA" id="ARBA00014095"/>
    </source>
</evidence>
<dbReference type="EMBL" id="BKAR01000015">
    <property type="protein sequence ID" value="GEP84805.1"/>
    <property type="molecule type" value="Genomic_DNA"/>
</dbReference>
<dbReference type="OrthoDB" id="9805416at2"/>
<dbReference type="PROSITE" id="PS00065">
    <property type="entry name" value="D_2_HYDROXYACID_DH_1"/>
    <property type="match status" value="1"/>
</dbReference>
<dbReference type="PROSITE" id="PS00670">
    <property type="entry name" value="D_2_HYDROXYACID_DH_2"/>
    <property type="match status" value="1"/>
</dbReference>
<dbReference type="Pfam" id="PF02826">
    <property type="entry name" value="2-Hacid_dh_C"/>
    <property type="match status" value="1"/>
</dbReference>
<dbReference type="InterPro" id="IPR058205">
    <property type="entry name" value="D-LDH-like"/>
</dbReference>
<dbReference type="InterPro" id="IPR036291">
    <property type="entry name" value="NAD(P)-bd_dom_sf"/>
</dbReference>
<dbReference type="EC" id="1.1.1.28" evidence="2"/>
<reference evidence="11 12" key="1">
    <citation type="submission" date="2019-07" db="EMBL/GenBank/DDBJ databases">
        <title>Whole genome shotgun sequence of Staphylococcus piscifermentans NBRC 109625.</title>
        <authorList>
            <person name="Hosoyama A."/>
            <person name="Uohara A."/>
            <person name="Ohji S."/>
            <person name="Ichikawa N."/>
        </authorList>
    </citation>
    <scope>NUCLEOTIDE SEQUENCE [LARGE SCALE GENOMIC DNA]</scope>
    <source>
        <strain evidence="11 12">NBRC 109625</strain>
    </source>
</reference>
<evidence type="ECO:0000259" key="9">
    <source>
        <dbReference type="Pfam" id="PF00389"/>
    </source>
</evidence>
<evidence type="ECO:0000313" key="12">
    <source>
        <dbReference type="Proteomes" id="UP000321736"/>
    </source>
</evidence>
<keyword evidence="12" id="KW-1185">Reference proteome</keyword>
<dbReference type="InterPro" id="IPR006140">
    <property type="entry name" value="D-isomer_DH_NAD-bd"/>
</dbReference>
<gene>
    <name evidence="11" type="primary">ldhD_1</name>
    <name evidence="11" type="ORF">SPI02_13900</name>
</gene>
<dbReference type="Pfam" id="PF00389">
    <property type="entry name" value="2-Hacid_dh"/>
    <property type="match status" value="1"/>
</dbReference>
<feature type="domain" description="D-isomer specific 2-hydroxyacid dehydrogenase NAD-binding" evidence="10">
    <location>
        <begin position="113"/>
        <end position="299"/>
    </location>
</feature>
<dbReference type="PANTHER" id="PTHR43026">
    <property type="entry name" value="2-HYDROXYACID DEHYDROGENASE HOMOLOG 1-RELATED"/>
    <property type="match status" value="1"/>
</dbReference>
<evidence type="ECO:0000256" key="4">
    <source>
        <dbReference type="ARBA" id="ARBA00023002"/>
    </source>
</evidence>
<dbReference type="RefSeq" id="WP_095103536.1">
    <property type="nucleotide sequence ID" value="NZ_BKAR01000015.1"/>
</dbReference>
<protein>
    <recommendedName>
        <fullName evidence="3">D-lactate dehydrogenase</fullName>
        <ecNumber evidence="2">1.1.1.28</ecNumber>
    </recommendedName>
    <alternativeName>
        <fullName evidence="6">D-specific 2-hydroxyacid dehydrogenase</fullName>
    </alternativeName>
</protein>
<accession>A0A512QMY3</accession>
<proteinExistence type="inferred from homology"/>
<dbReference type="InterPro" id="IPR006139">
    <property type="entry name" value="D-isomer_2_OHA_DH_cat_dom"/>
</dbReference>
<dbReference type="InterPro" id="IPR029752">
    <property type="entry name" value="D-isomer_DH_CS1"/>
</dbReference>
<dbReference type="CDD" id="cd12186">
    <property type="entry name" value="LDH"/>
    <property type="match status" value="1"/>
</dbReference>
<evidence type="ECO:0000256" key="1">
    <source>
        <dbReference type="ARBA" id="ARBA00005854"/>
    </source>
</evidence>
<dbReference type="InterPro" id="IPR029753">
    <property type="entry name" value="D-isomer_DH_CS"/>
</dbReference>
<dbReference type="GO" id="GO:0008720">
    <property type="term" value="F:D-lactate dehydrogenase (NAD+) activity"/>
    <property type="evidence" value="ECO:0007669"/>
    <property type="project" value="UniProtKB-EC"/>
</dbReference>
<evidence type="ECO:0000256" key="7">
    <source>
        <dbReference type="ARBA" id="ARBA00049040"/>
    </source>
</evidence>
<dbReference type="GO" id="GO:0051287">
    <property type="term" value="F:NAD binding"/>
    <property type="evidence" value="ECO:0007669"/>
    <property type="project" value="InterPro"/>
</dbReference>
<evidence type="ECO:0000256" key="5">
    <source>
        <dbReference type="ARBA" id="ARBA00023027"/>
    </source>
</evidence>
<dbReference type="AlphaFoldDB" id="A0A512QMY3"/>
<dbReference type="SUPFAM" id="SSF52283">
    <property type="entry name" value="Formate/glycerate dehydrogenase catalytic domain-like"/>
    <property type="match status" value="1"/>
</dbReference>
<comment type="caution">
    <text evidence="11">The sequence shown here is derived from an EMBL/GenBank/DDBJ whole genome shotgun (WGS) entry which is preliminary data.</text>
</comment>
<feature type="domain" description="D-isomer specific 2-hydroxyacid dehydrogenase catalytic" evidence="9">
    <location>
        <begin position="9"/>
        <end position="331"/>
    </location>
</feature>
<comment type="catalytic activity">
    <reaction evidence="7">
        <text>(R)-lactate + NAD(+) = pyruvate + NADH + H(+)</text>
        <dbReference type="Rhea" id="RHEA:16369"/>
        <dbReference type="ChEBI" id="CHEBI:15361"/>
        <dbReference type="ChEBI" id="CHEBI:15378"/>
        <dbReference type="ChEBI" id="CHEBI:16004"/>
        <dbReference type="ChEBI" id="CHEBI:57540"/>
        <dbReference type="ChEBI" id="CHEBI:57945"/>
        <dbReference type="EC" id="1.1.1.28"/>
    </reaction>
</comment>
<dbReference type="PANTHER" id="PTHR43026:SF1">
    <property type="entry name" value="2-HYDROXYACID DEHYDROGENASE HOMOLOG 1-RELATED"/>
    <property type="match status" value="1"/>
</dbReference>
<organism evidence="11 12">
    <name type="scientific">Staphylococcus piscifermentans</name>
    <dbReference type="NCBI Taxonomy" id="70258"/>
    <lineage>
        <taxon>Bacteria</taxon>
        <taxon>Bacillati</taxon>
        <taxon>Bacillota</taxon>
        <taxon>Bacilli</taxon>
        <taxon>Bacillales</taxon>
        <taxon>Staphylococcaceae</taxon>
        <taxon>Staphylococcus</taxon>
    </lineage>
</organism>
<sequence>MVKIKMYDVETYEEQFIKDWVQAHDVEVDYEHGPLTKENVEDVKGYDGISLSHNGPFDSDLFEILASYGIKQIAQRSAGFDMYDLEKAKANGILITTVPSYSPSSIAEYAVMGALYFVRQVPLAQQRVQAHDFRWKGDIMSRTVKDLTVAVIGVGRIGSISARLFHSFGCRVVGYDLVRRPEMEDIVDYKESMLDAITQADIVTLHIPGNKETYHLFDDEVFRHFKAQTIFVNAARGMVVDTQAFLKALDSEKIAGAVIDTYENEAEYYRRDYSGKVIQDEVLLHLIERDDVLVSPHIAFFTGEAVKNLTEGGLNSTLEVLNTGDSEFRIN</sequence>
<evidence type="ECO:0000256" key="6">
    <source>
        <dbReference type="ARBA" id="ARBA00030947"/>
    </source>
</evidence>
<dbReference type="NCBIfam" id="NF006374">
    <property type="entry name" value="PRK08605.1"/>
    <property type="match status" value="1"/>
</dbReference>
<keyword evidence="4 8" id="KW-0560">Oxidoreductase</keyword>
<comment type="similarity">
    <text evidence="1 8">Belongs to the D-isomer specific 2-hydroxyacid dehydrogenase family.</text>
</comment>
<evidence type="ECO:0000256" key="2">
    <source>
        <dbReference type="ARBA" id="ARBA00012969"/>
    </source>
</evidence>
<dbReference type="Proteomes" id="UP000321736">
    <property type="component" value="Unassembled WGS sequence"/>
</dbReference>
<evidence type="ECO:0000313" key="11">
    <source>
        <dbReference type="EMBL" id="GEP84805.1"/>
    </source>
</evidence>
<keyword evidence="5" id="KW-0520">NAD</keyword>